<evidence type="ECO:0000313" key="1">
    <source>
        <dbReference type="EMBL" id="SEH56383.1"/>
    </source>
</evidence>
<gene>
    <name evidence="1" type="ORF">BAZSYMB_V2GCONTIG01361_0</name>
</gene>
<dbReference type="EMBL" id="CVUD02000021">
    <property type="protein sequence ID" value="SEH56383.1"/>
    <property type="molecule type" value="Genomic_DNA"/>
</dbReference>
<evidence type="ECO:0000313" key="2">
    <source>
        <dbReference type="Proteomes" id="UP000198559"/>
    </source>
</evidence>
<dbReference type="GO" id="GO:0009035">
    <property type="term" value="F:type I site-specific deoxyribonuclease activity"/>
    <property type="evidence" value="ECO:0007669"/>
    <property type="project" value="UniProtKB-EC"/>
</dbReference>
<protein>
    <submittedName>
        <fullName evidence="1">Type I restriction-modification system,restriction subunit R</fullName>
        <ecNumber evidence="1">3.1.21.3</ecNumber>
    </submittedName>
</protein>
<dbReference type="STRING" id="235205.BAZSYMB_V2GCONTIG01361_0"/>
<reference evidence="2" key="1">
    <citation type="submission" date="2016-06" db="EMBL/GenBank/DDBJ databases">
        <authorList>
            <person name="Petersen J."/>
            <person name="Sayavedra L."/>
        </authorList>
    </citation>
    <scope>NUCLEOTIDE SEQUENCE [LARGE SCALE GENOMIC DNA]</scope>
    <source>
        <strain evidence="2">BazSymB</strain>
    </source>
</reference>
<proteinExistence type="predicted"/>
<organism evidence="1 2">
    <name type="scientific">Bathymodiolus azoricus thioautotrophic gill symbiont</name>
    <dbReference type="NCBI Taxonomy" id="235205"/>
    <lineage>
        <taxon>Bacteria</taxon>
        <taxon>Pseudomonadati</taxon>
        <taxon>Pseudomonadota</taxon>
        <taxon>Gammaproteobacteria</taxon>
        <taxon>sulfur-oxidizing symbionts</taxon>
    </lineage>
</organism>
<dbReference type="AlphaFoldDB" id="A0A1H6JC32"/>
<dbReference type="EC" id="3.1.21.3" evidence="1"/>
<accession>A0A1H6JC32</accession>
<dbReference type="Proteomes" id="UP000198559">
    <property type="component" value="Unassembled WGS sequence"/>
</dbReference>
<sequence>MQSLVEKYNERREDDVLRSEVYEEMAEHLTNLIWAVQKRIYCRR</sequence>
<name>A0A1H6JC32_9GAMM</name>
<keyword evidence="1" id="KW-0378">Hydrolase</keyword>